<dbReference type="BioCyc" id="CNIT1237085:G1324-2362-MONOMER"/>
<dbReference type="PROSITE" id="PS50157">
    <property type="entry name" value="ZINC_FINGER_C2H2_2"/>
    <property type="match status" value="1"/>
</dbReference>
<name>K0INF6_NITGG</name>
<dbReference type="KEGG" id="nga:Ngar_c23640"/>
<dbReference type="InParanoid" id="K0INF6"/>
<dbReference type="Proteomes" id="UP000008037">
    <property type="component" value="Chromosome"/>
</dbReference>
<accession>K0INF6</accession>
<dbReference type="STRING" id="1237085.Ngar_c23640"/>
<evidence type="ECO:0000259" key="2">
    <source>
        <dbReference type="PROSITE" id="PS50157"/>
    </source>
</evidence>
<proteinExistence type="predicted"/>
<dbReference type="GeneID" id="13794381"/>
<evidence type="ECO:0000313" key="3">
    <source>
        <dbReference type="EMBL" id="AFU59289.1"/>
    </source>
</evidence>
<dbReference type="AlphaFoldDB" id="K0INF6"/>
<dbReference type="OrthoDB" id="12383at2157"/>
<gene>
    <name evidence="3" type="ordered locus">Ngar_c23640</name>
</gene>
<dbReference type="EMBL" id="CP002408">
    <property type="protein sequence ID" value="AFU59289.1"/>
    <property type="molecule type" value="Genomic_DNA"/>
</dbReference>
<reference evidence="3 4" key="1">
    <citation type="journal article" date="2012" name="Environ. Microbiol.">
        <title>The genome of the ammonia-oxidizing Candidatus Nitrososphaera gargensis: insights into metabolic versatility and environmental adaptations.</title>
        <authorList>
            <person name="Spang A."/>
            <person name="Poehlein A."/>
            <person name="Offre P."/>
            <person name="Zumbragel S."/>
            <person name="Haider S."/>
            <person name="Rychlik N."/>
            <person name="Nowka B."/>
            <person name="Schmeisser C."/>
            <person name="Lebedeva E.V."/>
            <person name="Rattei T."/>
            <person name="Bohm C."/>
            <person name="Schmid M."/>
            <person name="Galushko A."/>
            <person name="Hatzenpichler R."/>
            <person name="Weinmaier T."/>
            <person name="Daniel R."/>
            <person name="Schleper C."/>
            <person name="Spieck E."/>
            <person name="Streit W."/>
            <person name="Wagner M."/>
        </authorList>
    </citation>
    <scope>NUCLEOTIDE SEQUENCE [LARGE SCALE GENOMIC DNA]</scope>
    <source>
        <strain evidence="4">Ga9.2</strain>
    </source>
</reference>
<feature type="region of interest" description="Disordered" evidence="1">
    <location>
        <begin position="44"/>
        <end position="65"/>
    </location>
</feature>
<dbReference type="PROSITE" id="PS00028">
    <property type="entry name" value="ZINC_FINGER_C2H2_1"/>
    <property type="match status" value="1"/>
</dbReference>
<sequence>MPKSNDFRKGGGSSSSDGIPHTAADFQCFVCGAVFTTDEDRKHHLEKEAHGDLRDDTTEGEMRIA</sequence>
<dbReference type="RefSeq" id="WP_015019824.1">
    <property type="nucleotide sequence ID" value="NC_018719.1"/>
</dbReference>
<protein>
    <submittedName>
        <fullName evidence="3">Zinc finger C2H2 domain-containing protein</fullName>
    </submittedName>
</protein>
<feature type="domain" description="C2H2-type" evidence="2">
    <location>
        <begin position="26"/>
        <end position="55"/>
    </location>
</feature>
<evidence type="ECO:0000256" key="1">
    <source>
        <dbReference type="SAM" id="MobiDB-lite"/>
    </source>
</evidence>
<dbReference type="HOGENOM" id="CLU_2839487_0_0_2"/>
<keyword evidence="4" id="KW-1185">Reference proteome</keyword>
<evidence type="ECO:0000313" key="4">
    <source>
        <dbReference type="Proteomes" id="UP000008037"/>
    </source>
</evidence>
<organism evidence="3 4">
    <name type="scientific">Nitrososphaera gargensis (strain Ga9.2)</name>
    <dbReference type="NCBI Taxonomy" id="1237085"/>
    <lineage>
        <taxon>Archaea</taxon>
        <taxon>Nitrososphaerota</taxon>
        <taxon>Nitrososphaeria</taxon>
        <taxon>Nitrososphaerales</taxon>
        <taxon>Nitrososphaeraceae</taxon>
        <taxon>Nitrososphaera</taxon>
    </lineage>
</organism>
<dbReference type="InterPro" id="IPR013087">
    <property type="entry name" value="Znf_C2H2_type"/>
</dbReference>